<evidence type="ECO:0000313" key="1">
    <source>
        <dbReference type="EMBL" id="TNV86406.1"/>
    </source>
</evidence>
<sequence length="482" mass="56595">MKRFYESIGRDAFEVIPLTFHIRHGCKQDDHEYMEFLKKFNELENFKQSFEDQFSANHKQKQRQKSKYLHHMQNEDLRVIQIPQMERNQTRKPFNKGEFFSPRESDKFSRLDLDQGILMDRSPFSSRRHNETTTVNKSKELFVVHEKNIAINNFGNAPDGVTTMTKFPSITTSKQANQNRTRFKSNYKKEESRANLSSVSTALTAEQQHFQNIWIVKPGENTNRGNGITVCSSFQEIKQIFNENNFDDYQAKTFIVQKYIENPQLYKGRKFDIRCYAMLTSVNGLLKGYFYDPDQSIHREGGGYIRTSSREYNLSKNKLQNKLIHLTNDAIQKRADDYGKHEIGNKISFKEYQQYLNDTNRGIDFLRDIFSSQIKRIITDTFRATANLVDPNKRCHSFEIFGYDFMLDSNFQVYLIEVNTNPCIETSQCPILQRVITDMLDSGFRIAVDPLFPPPNFQKRTSLNLPLTNWELIFDSEIDCQL</sequence>
<dbReference type="Proteomes" id="UP000785679">
    <property type="component" value="Unassembled WGS sequence"/>
</dbReference>
<evidence type="ECO:0008006" key="3">
    <source>
        <dbReference type="Google" id="ProtNLM"/>
    </source>
</evidence>
<dbReference type="EMBL" id="RRYP01001105">
    <property type="protein sequence ID" value="TNV86406.1"/>
    <property type="molecule type" value="Genomic_DNA"/>
</dbReference>
<dbReference type="PROSITE" id="PS51221">
    <property type="entry name" value="TTL"/>
    <property type="match status" value="1"/>
</dbReference>
<dbReference type="PANTHER" id="PTHR46069">
    <property type="entry name" value="TUBULIN TYROSINE LIGASE"/>
    <property type="match status" value="1"/>
</dbReference>
<reference evidence="1" key="1">
    <citation type="submission" date="2019-06" db="EMBL/GenBank/DDBJ databases">
        <authorList>
            <person name="Zheng W."/>
        </authorList>
    </citation>
    <scope>NUCLEOTIDE SEQUENCE</scope>
    <source>
        <strain evidence="1">QDHG01</strain>
    </source>
</reference>
<accession>A0A8J8T9H8</accession>
<gene>
    <name evidence="1" type="ORF">FGO68_gene17718</name>
</gene>
<dbReference type="Gene3D" id="3.30.470.20">
    <property type="entry name" value="ATP-grasp fold, B domain"/>
    <property type="match status" value="1"/>
</dbReference>
<dbReference type="OrthoDB" id="196367at2759"/>
<dbReference type="SUPFAM" id="SSF56059">
    <property type="entry name" value="Glutathione synthetase ATP-binding domain-like"/>
    <property type="match status" value="1"/>
</dbReference>
<name>A0A8J8T9H8_HALGN</name>
<proteinExistence type="predicted"/>
<organism evidence="1 2">
    <name type="scientific">Halteria grandinella</name>
    <dbReference type="NCBI Taxonomy" id="5974"/>
    <lineage>
        <taxon>Eukaryota</taxon>
        <taxon>Sar</taxon>
        <taxon>Alveolata</taxon>
        <taxon>Ciliophora</taxon>
        <taxon>Intramacronucleata</taxon>
        <taxon>Spirotrichea</taxon>
        <taxon>Stichotrichia</taxon>
        <taxon>Sporadotrichida</taxon>
        <taxon>Halteriidae</taxon>
        <taxon>Halteria</taxon>
    </lineage>
</organism>
<evidence type="ECO:0000313" key="2">
    <source>
        <dbReference type="Proteomes" id="UP000785679"/>
    </source>
</evidence>
<comment type="caution">
    <text evidence="1">The sequence shown here is derived from an EMBL/GenBank/DDBJ whole genome shotgun (WGS) entry which is preliminary data.</text>
</comment>
<dbReference type="PANTHER" id="PTHR46069:SF1">
    <property type="entry name" value="CHROMOSOME UNDETERMINED SCAFFOLD_125, WHOLE GENOME SHOTGUN SEQUENCE"/>
    <property type="match status" value="1"/>
</dbReference>
<dbReference type="InterPro" id="IPR004344">
    <property type="entry name" value="TTL/TTLL_fam"/>
</dbReference>
<dbReference type="AlphaFoldDB" id="A0A8J8T9H8"/>
<keyword evidence="2" id="KW-1185">Reference proteome</keyword>
<dbReference type="Pfam" id="PF03133">
    <property type="entry name" value="TTL"/>
    <property type="match status" value="1"/>
</dbReference>
<protein>
    <recommendedName>
        <fullName evidence="3">Tubulin-tyrosine ligase family protein</fullName>
    </recommendedName>
</protein>